<evidence type="ECO:0000313" key="4">
    <source>
        <dbReference type="EMBL" id="GFS92186.1"/>
    </source>
</evidence>
<proteinExistence type="predicted"/>
<evidence type="ECO:0000256" key="1">
    <source>
        <dbReference type="ARBA" id="ARBA00022574"/>
    </source>
</evidence>
<dbReference type="InterPro" id="IPR036322">
    <property type="entry name" value="WD40_repeat_dom_sf"/>
</dbReference>
<dbReference type="SUPFAM" id="SSF50978">
    <property type="entry name" value="WD40 repeat-like"/>
    <property type="match status" value="1"/>
</dbReference>
<reference evidence="4" key="1">
    <citation type="submission" date="2020-08" db="EMBL/GenBank/DDBJ databases">
        <title>Multicomponent nature underlies the extraordinary mechanical properties of spider dragline silk.</title>
        <authorList>
            <person name="Kono N."/>
            <person name="Nakamura H."/>
            <person name="Mori M."/>
            <person name="Yoshida Y."/>
            <person name="Ohtoshi R."/>
            <person name="Malay A.D."/>
            <person name="Moran D.A.P."/>
            <person name="Tomita M."/>
            <person name="Numata K."/>
            <person name="Arakawa K."/>
        </authorList>
    </citation>
    <scope>NUCLEOTIDE SEQUENCE</scope>
</reference>
<dbReference type="InterPro" id="IPR019775">
    <property type="entry name" value="WD40_repeat_CS"/>
</dbReference>
<dbReference type="InterPro" id="IPR001680">
    <property type="entry name" value="WD40_rpt"/>
</dbReference>
<keyword evidence="5" id="KW-1185">Reference proteome</keyword>
<gene>
    <name evidence="4" type="primary">Wdr27</name>
    <name evidence="4" type="ORF">NPIL_387591</name>
</gene>
<dbReference type="SMART" id="SM00320">
    <property type="entry name" value="WD40"/>
    <property type="match status" value="4"/>
</dbReference>
<dbReference type="PANTHER" id="PTHR44525:SF1">
    <property type="entry name" value="WD REPEAT-CONTAINING PROTEIN 27"/>
    <property type="match status" value="1"/>
</dbReference>
<keyword evidence="1 3" id="KW-0853">WD repeat</keyword>
<dbReference type="Gene3D" id="2.130.10.10">
    <property type="entry name" value="YVTN repeat-like/Quinoprotein amine dehydrogenase"/>
    <property type="match status" value="2"/>
</dbReference>
<dbReference type="PANTHER" id="PTHR44525">
    <property type="entry name" value="WD REPEAT-CONTAINING PROTEIN 27"/>
    <property type="match status" value="1"/>
</dbReference>
<name>A0A8X6N353_NEPPI</name>
<comment type="caution">
    <text evidence="4">The sequence shown here is derived from an EMBL/GenBank/DDBJ whole genome shotgun (WGS) entry which is preliminary data.</text>
</comment>
<dbReference type="PROSITE" id="PS00678">
    <property type="entry name" value="WD_REPEATS_1"/>
    <property type="match status" value="1"/>
</dbReference>
<evidence type="ECO:0000313" key="5">
    <source>
        <dbReference type="Proteomes" id="UP000887013"/>
    </source>
</evidence>
<dbReference type="Proteomes" id="UP000887013">
    <property type="component" value="Unassembled WGS sequence"/>
</dbReference>
<evidence type="ECO:0000256" key="2">
    <source>
        <dbReference type="ARBA" id="ARBA00022737"/>
    </source>
</evidence>
<protein>
    <submittedName>
        <fullName evidence="4">WD repeat-containing protein 27</fullName>
    </submittedName>
</protein>
<sequence length="635" mass="72149">MPLNERGNIAIWNTEVLSEKPSILIGHHKTVSALALSHQPTCHFLCSCSSDNIILWNLTQNGGHPSKGKVLHSHMEQPIYCSFSFDNSEIAISFPTGIWIFDLKKNSWTQSIEGTCFSIFAFDKRDVLLGIEENFLKTWHIESKETEIKVSVSTGFSTALCIHQPNAIIIIGTTCGHLNIYDMKFTLIRSIQIWKLLAQQLKPDFSEEGTFLDVKSDSFPVYSLQVFNYENFNNPDIYLLNAIYLLVVTSTCLFILEINNEEIIFFADFNDYIVFEEIKTQIGLVRSSATACDADYSKAYVILTPVLDESLILLKLSIRDIVLSKLSTENLKVETSEKVLTFLNSDHTEKGKSLLIPRIQKTNHNKSLRKVSSNMNLPVTFHSNIKSSGYGKVHKPVTLFQPQIPAAHRNKFKNSVSHGKLQNTVGTKKRNMYEIQESLNFENLELLCKKESFENPVLSSLQITADGEYVSCTSSKGLLDIFKVREKNLNLFRSITAHKEKINAAKWSHSKQLLVTAGNDKIAKIWDLEKQYPLLTIGVENSLTAKEKDAVQQIQFYYLDHFILAAAGNKLHLFEYAINIQKSVIKSYLNTSSLKLIKKIPLDTKRITSLAAMNQFFSNILFESKIFINFKFFFS</sequence>
<dbReference type="OrthoDB" id="6429178at2759"/>
<dbReference type="AlphaFoldDB" id="A0A8X6N353"/>
<dbReference type="PROSITE" id="PS50294">
    <property type="entry name" value="WD_REPEATS_REGION"/>
    <property type="match status" value="1"/>
</dbReference>
<dbReference type="PROSITE" id="PS50082">
    <property type="entry name" value="WD_REPEATS_2"/>
    <property type="match status" value="1"/>
</dbReference>
<accession>A0A8X6N353</accession>
<evidence type="ECO:0000256" key="3">
    <source>
        <dbReference type="PROSITE-ProRule" id="PRU00221"/>
    </source>
</evidence>
<keyword evidence="2" id="KW-0677">Repeat</keyword>
<organism evidence="4 5">
    <name type="scientific">Nephila pilipes</name>
    <name type="common">Giant wood spider</name>
    <name type="synonym">Nephila maculata</name>
    <dbReference type="NCBI Taxonomy" id="299642"/>
    <lineage>
        <taxon>Eukaryota</taxon>
        <taxon>Metazoa</taxon>
        <taxon>Ecdysozoa</taxon>
        <taxon>Arthropoda</taxon>
        <taxon>Chelicerata</taxon>
        <taxon>Arachnida</taxon>
        <taxon>Araneae</taxon>
        <taxon>Araneomorphae</taxon>
        <taxon>Entelegynae</taxon>
        <taxon>Araneoidea</taxon>
        <taxon>Nephilidae</taxon>
        <taxon>Nephila</taxon>
    </lineage>
</organism>
<feature type="repeat" description="WD" evidence="3">
    <location>
        <begin position="495"/>
        <end position="536"/>
    </location>
</feature>
<dbReference type="InterPro" id="IPR015943">
    <property type="entry name" value="WD40/YVTN_repeat-like_dom_sf"/>
</dbReference>
<dbReference type="InterPro" id="IPR042411">
    <property type="entry name" value="WDR27"/>
</dbReference>
<dbReference type="Pfam" id="PF00400">
    <property type="entry name" value="WD40"/>
    <property type="match status" value="2"/>
</dbReference>
<dbReference type="EMBL" id="BMAW01053664">
    <property type="protein sequence ID" value="GFS92186.1"/>
    <property type="molecule type" value="Genomic_DNA"/>
</dbReference>